<feature type="binding site" evidence="8">
    <location>
        <position position="125"/>
    </location>
    <ligand>
        <name>Zn(2+)</name>
        <dbReference type="ChEBI" id="CHEBI:29105"/>
        <note>catalytic</note>
    </ligand>
</feature>
<evidence type="ECO:0000256" key="4">
    <source>
        <dbReference type="ARBA" id="ARBA00022833"/>
    </source>
</evidence>
<evidence type="ECO:0000256" key="5">
    <source>
        <dbReference type="ARBA" id="ARBA00023049"/>
    </source>
</evidence>
<keyword evidence="4 8" id="KW-0862">Zinc</keyword>
<keyword evidence="3" id="KW-0378">Hydrolase</keyword>
<dbReference type="Pfam" id="PF01421">
    <property type="entry name" value="Reprolysin"/>
    <property type="match status" value="1"/>
</dbReference>
<name>A0AA39KJQ5_9HYME</name>
<evidence type="ECO:0000256" key="2">
    <source>
        <dbReference type="ARBA" id="ARBA00022723"/>
    </source>
</evidence>
<evidence type="ECO:0000313" key="10">
    <source>
        <dbReference type="EMBL" id="KAK0163871.1"/>
    </source>
</evidence>
<dbReference type="Proteomes" id="UP001168990">
    <property type="component" value="Unassembled WGS sequence"/>
</dbReference>
<keyword evidence="2 8" id="KW-0479">Metal-binding</keyword>
<organism evidence="10 11">
    <name type="scientific">Microctonus aethiopoides</name>
    <dbReference type="NCBI Taxonomy" id="144406"/>
    <lineage>
        <taxon>Eukaryota</taxon>
        <taxon>Metazoa</taxon>
        <taxon>Ecdysozoa</taxon>
        <taxon>Arthropoda</taxon>
        <taxon>Hexapoda</taxon>
        <taxon>Insecta</taxon>
        <taxon>Pterygota</taxon>
        <taxon>Neoptera</taxon>
        <taxon>Endopterygota</taxon>
        <taxon>Hymenoptera</taxon>
        <taxon>Apocrita</taxon>
        <taxon>Ichneumonoidea</taxon>
        <taxon>Braconidae</taxon>
        <taxon>Euphorinae</taxon>
        <taxon>Microctonus</taxon>
    </lineage>
</organism>
<dbReference type="GO" id="GO:0006509">
    <property type="term" value="P:membrane protein ectodomain proteolysis"/>
    <property type="evidence" value="ECO:0007669"/>
    <property type="project" value="TreeGrafter"/>
</dbReference>
<evidence type="ECO:0000256" key="8">
    <source>
        <dbReference type="PROSITE-ProRule" id="PRU00276"/>
    </source>
</evidence>
<protein>
    <recommendedName>
        <fullName evidence="9">Peptidase M12B domain-containing protein</fullName>
    </recommendedName>
</protein>
<feature type="binding site" evidence="8">
    <location>
        <position position="119"/>
    </location>
    <ligand>
        <name>Zn(2+)</name>
        <dbReference type="ChEBI" id="CHEBI:29105"/>
        <note>catalytic</note>
    </ligand>
</feature>
<evidence type="ECO:0000259" key="9">
    <source>
        <dbReference type="PROSITE" id="PS50215"/>
    </source>
</evidence>
<dbReference type="InterPro" id="IPR041645">
    <property type="entry name" value="ADAMTS_CR_2"/>
</dbReference>
<dbReference type="InterPro" id="IPR024079">
    <property type="entry name" value="MetalloPept_cat_dom_sf"/>
</dbReference>
<dbReference type="Gene3D" id="3.40.390.10">
    <property type="entry name" value="Collagenase (Catalytic Domain)"/>
    <property type="match status" value="1"/>
</dbReference>
<feature type="binding site" evidence="8">
    <location>
        <position position="115"/>
    </location>
    <ligand>
        <name>Zn(2+)</name>
        <dbReference type="ChEBI" id="CHEBI:29105"/>
        <note>catalytic</note>
    </ligand>
</feature>
<gene>
    <name evidence="10" type="ORF">PV328_002557</name>
</gene>
<keyword evidence="1" id="KW-0645">Protease</keyword>
<proteinExistence type="predicted"/>
<dbReference type="GO" id="GO:0046872">
    <property type="term" value="F:metal ion binding"/>
    <property type="evidence" value="ECO:0007669"/>
    <property type="project" value="UniProtKB-KW"/>
</dbReference>
<evidence type="ECO:0000256" key="6">
    <source>
        <dbReference type="ARBA" id="ARBA00023157"/>
    </source>
</evidence>
<keyword evidence="5" id="KW-0482">Metalloprotease</keyword>
<dbReference type="Pfam" id="PF17771">
    <property type="entry name" value="ADAMTS_CR_2"/>
    <property type="match status" value="1"/>
</dbReference>
<sequence>MELHKNLRDNTALDYISSNRIESDGFYYKKALNESQNWLHEYLPSDIDKNSYDVAVTMTKLEFCGVKNNLKQCGVTVGIAYESGACKIDEDLHEISKTSLIHDNGGFNGIVSTGHELGHLFGADHDGEKNSINCSSTTGNIMTSNVNLIRDTPDWSKCSLIAFGSFLEDKGKCLYNLPKHSGNVPRLLPGKMEDAHKQCKYREGTKSYSVDETICQKLLCYKKGNDSVLRNSGAAVDGTPCGYQKMCLHNQCILESLVMQS</sequence>
<dbReference type="PROSITE" id="PS50215">
    <property type="entry name" value="ADAM_MEPRO"/>
    <property type="match status" value="1"/>
</dbReference>
<dbReference type="PANTHER" id="PTHR11905">
    <property type="entry name" value="ADAM A DISINTEGRIN AND METALLOPROTEASE DOMAIN"/>
    <property type="match status" value="1"/>
</dbReference>
<dbReference type="Gene3D" id="3.40.1620.60">
    <property type="match status" value="1"/>
</dbReference>
<dbReference type="GO" id="GO:0004222">
    <property type="term" value="F:metalloendopeptidase activity"/>
    <property type="evidence" value="ECO:0007669"/>
    <property type="project" value="InterPro"/>
</dbReference>
<dbReference type="SUPFAM" id="SSF55486">
    <property type="entry name" value="Metalloproteases ('zincins'), catalytic domain"/>
    <property type="match status" value="1"/>
</dbReference>
<reference evidence="10" key="1">
    <citation type="journal article" date="2023" name="bioRxiv">
        <title>Scaffold-level genome assemblies of two parasitoid biocontrol wasps reveal the parthenogenesis mechanism and an associated novel virus.</title>
        <authorList>
            <person name="Inwood S."/>
            <person name="Skelly J."/>
            <person name="Guhlin J."/>
            <person name="Harrop T."/>
            <person name="Goldson S."/>
            <person name="Dearden P."/>
        </authorList>
    </citation>
    <scope>NUCLEOTIDE SEQUENCE</scope>
    <source>
        <strain evidence="10">Irish</strain>
        <tissue evidence="10">Whole body</tissue>
    </source>
</reference>
<dbReference type="PANTHER" id="PTHR11905:SF249">
    <property type="entry name" value="SOL NARAE, ISOFORM C"/>
    <property type="match status" value="1"/>
</dbReference>
<accession>A0AA39KJQ5</accession>
<comment type="caution">
    <text evidence="10">The sequence shown here is derived from an EMBL/GenBank/DDBJ whole genome shotgun (WGS) entry which is preliminary data.</text>
</comment>
<keyword evidence="6" id="KW-1015">Disulfide bond</keyword>
<feature type="domain" description="Peptidase M12B" evidence="9">
    <location>
        <begin position="32"/>
        <end position="178"/>
    </location>
</feature>
<evidence type="ECO:0000256" key="3">
    <source>
        <dbReference type="ARBA" id="ARBA00022801"/>
    </source>
</evidence>
<comment type="caution">
    <text evidence="8">Lacks conserved residue(s) required for the propagation of feature annotation.</text>
</comment>
<evidence type="ECO:0000256" key="1">
    <source>
        <dbReference type="ARBA" id="ARBA00022670"/>
    </source>
</evidence>
<evidence type="ECO:0000256" key="7">
    <source>
        <dbReference type="ARBA" id="ARBA00023180"/>
    </source>
</evidence>
<keyword evidence="7" id="KW-0325">Glycoprotein</keyword>
<dbReference type="EMBL" id="JAQQBS010001422">
    <property type="protein sequence ID" value="KAK0163871.1"/>
    <property type="molecule type" value="Genomic_DNA"/>
</dbReference>
<keyword evidence="11" id="KW-1185">Reference proteome</keyword>
<feature type="active site" evidence="8">
    <location>
        <position position="116"/>
    </location>
</feature>
<dbReference type="AlphaFoldDB" id="A0AA39KJQ5"/>
<evidence type="ECO:0000313" key="11">
    <source>
        <dbReference type="Proteomes" id="UP001168990"/>
    </source>
</evidence>
<reference evidence="10" key="2">
    <citation type="submission" date="2023-03" db="EMBL/GenBank/DDBJ databases">
        <authorList>
            <person name="Inwood S.N."/>
            <person name="Skelly J.G."/>
            <person name="Guhlin J."/>
            <person name="Harrop T.W.R."/>
            <person name="Goldson S.G."/>
            <person name="Dearden P.K."/>
        </authorList>
    </citation>
    <scope>NUCLEOTIDE SEQUENCE</scope>
    <source>
        <strain evidence="10">Irish</strain>
        <tissue evidence="10">Whole body</tissue>
    </source>
</reference>
<dbReference type="InterPro" id="IPR001590">
    <property type="entry name" value="Peptidase_M12B"/>
</dbReference>